<accession>A0ABV1J3K3</accession>
<protein>
    <submittedName>
        <fullName evidence="1">Uncharacterized protein</fullName>
    </submittedName>
</protein>
<name>A0ABV1J3K3_9FIRM</name>
<dbReference type="EMBL" id="JBBNPS010000001">
    <property type="protein sequence ID" value="MEQ3352770.1"/>
    <property type="molecule type" value="Genomic_DNA"/>
</dbReference>
<proteinExistence type="predicted"/>
<comment type="caution">
    <text evidence="1">The sequence shown here is derived from an EMBL/GenBank/DDBJ whole genome shotgun (WGS) entry which is preliminary data.</text>
</comment>
<evidence type="ECO:0000313" key="1">
    <source>
        <dbReference type="EMBL" id="MEQ3352770.1"/>
    </source>
</evidence>
<dbReference type="RefSeq" id="WP_215507668.1">
    <property type="nucleotide sequence ID" value="NZ_JBBNPS010000001.1"/>
</dbReference>
<evidence type="ECO:0000313" key="2">
    <source>
        <dbReference type="Proteomes" id="UP001481872"/>
    </source>
</evidence>
<reference evidence="1 2" key="1">
    <citation type="submission" date="2024-04" db="EMBL/GenBank/DDBJ databases">
        <title>Human intestinal bacterial collection.</title>
        <authorList>
            <person name="Pauvert C."/>
            <person name="Hitch T.C.A."/>
            <person name="Clavel T."/>
        </authorList>
    </citation>
    <scope>NUCLEOTIDE SEQUENCE [LARGE SCALE GENOMIC DNA]</scope>
    <source>
        <strain evidence="1 2">CLA-SR-H026</strain>
    </source>
</reference>
<gene>
    <name evidence="1" type="ORF">AAA081_00425</name>
</gene>
<organism evidence="1 2">
    <name type="scientific">Aedoeadaptatus acetigenes</name>
    <dbReference type="NCBI Taxonomy" id="2981723"/>
    <lineage>
        <taxon>Bacteria</taxon>
        <taxon>Bacillati</taxon>
        <taxon>Bacillota</taxon>
        <taxon>Tissierellia</taxon>
        <taxon>Tissierellales</taxon>
        <taxon>Peptoniphilaceae</taxon>
        <taxon>Aedoeadaptatus</taxon>
    </lineage>
</organism>
<dbReference type="Proteomes" id="UP001481872">
    <property type="component" value="Unassembled WGS sequence"/>
</dbReference>
<sequence length="194" mass="22134">MNSQWKSLADIRPKVIALLKHHGPTEVVADVVGIADETVQLIYSRKREYVIGPVAEKIEAAFDALPKWRQQQPVAARCSQRQPIVARCSEDMRPLIAGEDTGMYWDAPKPKNIGGTLRALEIGKWYFVTYNKMNGTRHNKNFVSGKVIGEYTHYYLFEDERGLRSSVLKNDLCRETTRVNEKISPDRCPSEIIQ</sequence>
<keyword evidence="2" id="KW-1185">Reference proteome</keyword>